<dbReference type="EMBL" id="MU394294">
    <property type="protein sequence ID" value="KAI6089813.1"/>
    <property type="molecule type" value="Genomic_DNA"/>
</dbReference>
<evidence type="ECO:0000313" key="1">
    <source>
        <dbReference type="EMBL" id="KAI6089813.1"/>
    </source>
</evidence>
<keyword evidence="2" id="KW-1185">Reference proteome</keyword>
<accession>A0ACC0DB69</accession>
<protein>
    <submittedName>
        <fullName evidence="1">Uncharacterized protein</fullName>
    </submittedName>
</protein>
<proteinExistence type="predicted"/>
<gene>
    <name evidence="1" type="ORF">F4821DRAFT_53026</name>
</gene>
<organism evidence="1 2">
    <name type="scientific">Hypoxylon rubiginosum</name>
    <dbReference type="NCBI Taxonomy" id="110542"/>
    <lineage>
        <taxon>Eukaryota</taxon>
        <taxon>Fungi</taxon>
        <taxon>Dikarya</taxon>
        <taxon>Ascomycota</taxon>
        <taxon>Pezizomycotina</taxon>
        <taxon>Sordariomycetes</taxon>
        <taxon>Xylariomycetidae</taxon>
        <taxon>Xylariales</taxon>
        <taxon>Hypoxylaceae</taxon>
        <taxon>Hypoxylon</taxon>
    </lineage>
</organism>
<dbReference type="Proteomes" id="UP001497680">
    <property type="component" value="Unassembled WGS sequence"/>
</dbReference>
<name>A0ACC0DB69_9PEZI</name>
<reference evidence="1 2" key="1">
    <citation type="journal article" date="2022" name="New Phytol.">
        <title>Ecological generalism drives hyperdiversity of secondary metabolite gene clusters in xylarialean endophytes.</title>
        <authorList>
            <person name="Franco M.E.E."/>
            <person name="Wisecaver J.H."/>
            <person name="Arnold A.E."/>
            <person name="Ju Y.M."/>
            <person name="Slot J.C."/>
            <person name="Ahrendt S."/>
            <person name="Moore L.P."/>
            <person name="Eastman K.E."/>
            <person name="Scott K."/>
            <person name="Konkel Z."/>
            <person name="Mondo S.J."/>
            <person name="Kuo A."/>
            <person name="Hayes R.D."/>
            <person name="Haridas S."/>
            <person name="Andreopoulos B."/>
            <person name="Riley R."/>
            <person name="LaButti K."/>
            <person name="Pangilinan J."/>
            <person name="Lipzen A."/>
            <person name="Amirebrahimi M."/>
            <person name="Yan J."/>
            <person name="Adam C."/>
            <person name="Keymanesh K."/>
            <person name="Ng V."/>
            <person name="Louie K."/>
            <person name="Northen T."/>
            <person name="Drula E."/>
            <person name="Henrissat B."/>
            <person name="Hsieh H.M."/>
            <person name="Youens-Clark K."/>
            <person name="Lutzoni F."/>
            <person name="Miadlikowska J."/>
            <person name="Eastwood D.C."/>
            <person name="Hamelin R.C."/>
            <person name="Grigoriev I.V."/>
            <person name="U'Ren J.M."/>
        </authorList>
    </citation>
    <scope>NUCLEOTIDE SEQUENCE [LARGE SCALE GENOMIC DNA]</scope>
    <source>
        <strain evidence="1 2">ER1909</strain>
    </source>
</reference>
<evidence type="ECO:0000313" key="2">
    <source>
        <dbReference type="Proteomes" id="UP001497680"/>
    </source>
</evidence>
<sequence>MAAAGIIEAIGVISGLLGIFQFGIDNFAEQQSVGSTIRVTVGLDTNGGLSNAGGDLPDVRLFNEAGGFIGIKAGPGKVKDGGFGDITIDHNDDTTQQATYALFSGNNDAICIAYTAITWPNGDKYTWVGNWGHQCGGTWYYSNVYVSGSNDKPDCLWIDGNNDQPQSGFQVHWPEFVQKKDDTPIDQIDQGAKIDHLCNSGPPFKMYKYSDVHDPKSITYWTINNKRDEESTAIAYGPSKRTASAKFGSGSSHYPRSNGTDATGSNNPHFNRLVMSSAAQHTAAGLCESETSVGPDFLNVADGTFCRMSDKTLWPVCDASAQIVDNCFNKDSQQLIVNGLATRDVPYEHVTDWTSV</sequence>
<comment type="caution">
    <text evidence="1">The sequence shown here is derived from an EMBL/GenBank/DDBJ whole genome shotgun (WGS) entry which is preliminary data.</text>
</comment>